<comment type="subcellular location">
    <subcellularLocation>
        <location evidence="2">Cell membrane</location>
        <topology evidence="2">Multi-pass membrane protein</topology>
    </subcellularLocation>
</comment>
<dbReference type="InterPro" id="IPR052348">
    <property type="entry name" value="Metallopeptidase_M50B"/>
</dbReference>
<evidence type="ECO:0000256" key="2">
    <source>
        <dbReference type="ARBA" id="ARBA00004651"/>
    </source>
</evidence>
<evidence type="ECO:0000256" key="10">
    <source>
        <dbReference type="ARBA" id="ARBA00022989"/>
    </source>
</evidence>
<keyword evidence="8" id="KW-0378">Hydrolase</keyword>
<keyword evidence="12 13" id="KW-0472">Membrane</keyword>
<proteinExistence type="inferred from homology"/>
<keyword evidence="11" id="KW-0482">Metalloprotease</keyword>
<keyword evidence="4" id="KW-1003">Cell membrane</keyword>
<feature type="transmembrane region" description="Helical" evidence="13">
    <location>
        <begin position="131"/>
        <end position="151"/>
    </location>
</feature>
<gene>
    <name evidence="15" type="ORF">ACFQ03_15470</name>
</gene>
<feature type="domain" description="Peptidase M50" evidence="14">
    <location>
        <begin position="130"/>
        <end position="190"/>
    </location>
</feature>
<evidence type="ECO:0000256" key="9">
    <source>
        <dbReference type="ARBA" id="ARBA00022833"/>
    </source>
</evidence>
<evidence type="ECO:0000256" key="12">
    <source>
        <dbReference type="ARBA" id="ARBA00023136"/>
    </source>
</evidence>
<evidence type="ECO:0000313" key="15">
    <source>
        <dbReference type="EMBL" id="MFD0870555.1"/>
    </source>
</evidence>
<evidence type="ECO:0000313" key="16">
    <source>
        <dbReference type="Proteomes" id="UP001597120"/>
    </source>
</evidence>
<sequence length="234" mass="26854">MENFLRFPLEQIPFVFLVLLIAFTLHEFAHAYAADRFGDPTPRSMGRVTLNPKVHLDLLGTILIFLVGFGWAKPVLVRRSSFRKPRLMSIIVSAVGPLANLVIAFIGILLTYLLAYFGLFDLMSPGVFEAVRVFLSLLIFMNLILFLFNLLPLPPLDGYRIVQEFLPVHTRLKLQQFEQWAFFLFLLIVFIRPLYNVTLGPFFSLWVPLLFGMDSVFQVIFGKAIHWATFLKIG</sequence>
<keyword evidence="9" id="KW-0862">Zinc</keyword>
<dbReference type="InterPro" id="IPR044537">
    <property type="entry name" value="Rip2-like"/>
</dbReference>
<dbReference type="GO" id="GO:0006508">
    <property type="term" value="P:proteolysis"/>
    <property type="evidence" value="ECO:0007669"/>
    <property type="project" value="UniProtKB-KW"/>
</dbReference>
<dbReference type="PANTHER" id="PTHR35864">
    <property type="entry name" value="ZINC METALLOPROTEASE MJ0611-RELATED"/>
    <property type="match status" value="1"/>
</dbReference>
<evidence type="ECO:0000256" key="5">
    <source>
        <dbReference type="ARBA" id="ARBA00022670"/>
    </source>
</evidence>
<keyword evidence="7" id="KW-0479">Metal-binding</keyword>
<dbReference type="Proteomes" id="UP001597120">
    <property type="component" value="Unassembled WGS sequence"/>
</dbReference>
<feature type="transmembrane region" description="Helical" evidence="13">
    <location>
        <begin position="98"/>
        <end position="119"/>
    </location>
</feature>
<evidence type="ECO:0000259" key="14">
    <source>
        <dbReference type="Pfam" id="PF02163"/>
    </source>
</evidence>
<evidence type="ECO:0000256" key="8">
    <source>
        <dbReference type="ARBA" id="ARBA00022801"/>
    </source>
</evidence>
<evidence type="ECO:0000256" key="4">
    <source>
        <dbReference type="ARBA" id="ARBA00022475"/>
    </source>
</evidence>
<comment type="similarity">
    <text evidence="3">Belongs to the peptidase M50B family.</text>
</comment>
<accession>A0ABW3DAN6</accession>
<name>A0ABW3DAN6_9BACL</name>
<evidence type="ECO:0000256" key="11">
    <source>
        <dbReference type="ARBA" id="ARBA00023049"/>
    </source>
</evidence>
<evidence type="ECO:0000256" key="6">
    <source>
        <dbReference type="ARBA" id="ARBA00022692"/>
    </source>
</evidence>
<organism evidence="15 16">
    <name type="scientific">Paenibacillus residui</name>
    <dbReference type="NCBI Taxonomy" id="629724"/>
    <lineage>
        <taxon>Bacteria</taxon>
        <taxon>Bacillati</taxon>
        <taxon>Bacillota</taxon>
        <taxon>Bacilli</taxon>
        <taxon>Bacillales</taxon>
        <taxon>Paenibacillaceae</taxon>
        <taxon>Paenibacillus</taxon>
    </lineage>
</organism>
<keyword evidence="5 15" id="KW-0645">Protease</keyword>
<dbReference type="InterPro" id="IPR008915">
    <property type="entry name" value="Peptidase_M50"/>
</dbReference>
<comment type="caution">
    <text evidence="15">The sequence shown here is derived from an EMBL/GenBank/DDBJ whole genome shotgun (WGS) entry which is preliminary data.</text>
</comment>
<dbReference type="EMBL" id="JBHTIU010000050">
    <property type="protein sequence ID" value="MFD0870555.1"/>
    <property type="molecule type" value="Genomic_DNA"/>
</dbReference>
<dbReference type="GO" id="GO:0008233">
    <property type="term" value="F:peptidase activity"/>
    <property type="evidence" value="ECO:0007669"/>
    <property type="project" value="UniProtKB-KW"/>
</dbReference>
<keyword evidence="6 13" id="KW-0812">Transmembrane</keyword>
<dbReference type="Pfam" id="PF02163">
    <property type="entry name" value="Peptidase_M50"/>
    <property type="match status" value="2"/>
</dbReference>
<comment type="cofactor">
    <cofactor evidence="1">
        <name>Zn(2+)</name>
        <dbReference type="ChEBI" id="CHEBI:29105"/>
    </cofactor>
</comment>
<evidence type="ECO:0000256" key="7">
    <source>
        <dbReference type="ARBA" id="ARBA00022723"/>
    </source>
</evidence>
<reference evidence="16" key="1">
    <citation type="journal article" date="2019" name="Int. J. Syst. Evol. Microbiol.">
        <title>The Global Catalogue of Microorganisms (GCM) 10K type strain sequencing project: providing services to taxonomists for standard genome sequencing and annotation.</title>
        <authorList>
            <consortium name="The Broad Institute Genomics Platform"/>
            <consortium name="The Broad Institute Genome Sequencing Center for Infectious Disease"/>
            <person name="Wu L."/>
            <person name="Ma J."/>
        </authorList>
    </citation>
    <scope>NUCLEOTIDE SEQUENCE [LARGE SCALE GENOMIC DNA]</scope>
    <source>
        <strain evidence="16">CCUG 57263</strain>
    </source>
</reference>
<dbReference type="RefSeq" id="WP_144934089.1">
    <property type="nucleotide sequence ID" value="NZ_JBHTIU010000050.1"/>
</dbReference>
<keyword evidence="16" id="KW-1185">Reference proteome</keyword>
<keyword evidence="10 13" id="KW-1133">Transmembrane helix</keyword>
<feature type="domain" description="Peptidase M50" evidence="14">
    <location>
        <begin position="15"/>
        <end position="115"/>
    </location>
</feature>
<evidence type="ECO:0000256" key="1">
    <source>
        <dbReference type="ARBA" id="ARBA00001947"/>
    </source>
</evidence>
<protein>
    <submittedName>
        <fullName evidence="15">Site-2 protease family protein</fullName>
    </submittedName>
</protein>
<evidence type="ECO:0000256" key="3">
    <source>
        <dbReference type="ARBA" id="ARBA00007931"/>
    </source>
</evidence>
<evidence type="ECO:0000256" key="13">
    <source>
        <dbReference type="SAM" id="Phobius"/>
    </source>
</evidence>
<dbReference type="PANTHER" id="PTHR35864:SF1">
    <property type="entry name" value="ZINC METALLOPROTEASE YWHC-RELATED"/>
    <property type="match status" value="1"/>
</dbReference>
<dbReference type="CDD" id="cd06158">
    <property type="entry name" value="S2P-M50_like_1"/>
    <property type="match status" value="1"/>
</dbReference>
<feature type="transmembrane region" description="Helical" evidence="13">
    <location>
        <begin position="180"/>
        <end position="197"/>
    </location>
</feature>
<feature type="transmembrane region" description="Helical" evidence="13">
    <location>
        <begin position="57"/>
        <end position="77"/>
    </location>
</feature>